<dbReference type="NCBIfam" id="NF040662">
    <property type="entry name" value="attach_TipJ_rel"/>
    <property type="match status" value="1"/>
</dbReference>
<evidence type="ECO:0000256" key="1">
    <source>
        <dbReference type="SAM" id="MobiDB-lite"/>
    </source>
</evidence>
<feature type="region of interest" description="Disordered" evidence="1">
    <location>
        <begin position="1"/>
        <end position="21"/>
    </location>
</feature>
<comment type="caution">
    <text evidence="2">The sequence shown here is derived from an EMBL/GenBank/DDBJ whole genome shotgun (WGS) entry which is preliminary data.</text>
</comment>
<reference evidence="2 3" key="1">
    <citation type="submission" date="2017-07" db="EMBL/GenBank/DDBJ databases">
        <title>Raoultella ornithinolytica strain HH3 draft genome.</title>
        <authorList>
            <person name="Duceppe M.-O."/>
            <person name="Huang H."/>
            <person name="Phipps-Todd B."/>
        </authorList>
    </citation>
    <scope>NUCLEOTIDE SEQUENCE [LARGE SCALE GENOMIC DNA]</scope>
    <source>
        <strain evidence="2 3">HH3</strain>
    </source>
</reference>
<evidence type="ECO:0000313" key="2">
    <source>
        <dbReference type="EMBL" id="PIK89858.1"/>
    </source>
</evidence>
<gene>
    <name evidence="2" type="ORF">CFY86_08700</name>
</gene>
<dbReference type="EMBL" id="NKYI01000014">
    <property type="protein sequence ID" value="PIK89858.1"/>
    <property type="molecule type" value="Genomic_DNA"/>
</dbReference>
<organism evidence="2 3">
    <name type="scientific">Raoultella ornithinolytica</name>
    <name type="common">Klebsiella ornithinolytica</name>
    <dbReference type="NCBI Taxonomy" id="54291"/>
    <lineage>
        <taxon>Bacteria</taxon>
        <taxon>Pseudomonadati</taxon>
        <taxon>Pseudomonadota</taxon>
        <taxon>Gammaproteobacteria</taxon>
        <taxon>Enterobacterales</taxon>
        <taxon>Enterobacteriaceae</taxon>
        <taxon>Klebsiella/Raoultella group</taxon>
        <taxon>Raoultella</taxon>
    </lineage>
</organism>
<dbReference type="RefSeq" id="WP_099843125.1">
    <property type="nucleotide sequence ID" value="NZ_NKYI01000014.1"/>
</dbReference>
<protein>
    <submittedName>
        <fullName evidence="2">Phage tail protein</fullName>
    </submittedName>
</protein>
<name>A0A855F3G2_RAOOR</name>
<evidence type="ECO:0000313" key="3">
    <source>
        <dbReference type="Proteomes" id="UP000229713"/>
    </source>
</evidence>
<sequence length="827" mass="91805">MVRYELQRLPGAPKQRGSEEPGTQLIALLDKLKLHNNVVVKLNGRKLDDDFDLSCLLRAGDVVSVFDQPEGGGLIKTLLNPIEHLNPIRFTKKVLAGITGQQTASSPSISTGESPNNDATGQTNRARLYKGRPNIYGQCRVFPDLIQQALFEFIDNNKYITEWFEVGYGKYTISSVRYSESNLGSLAGASYQTFDPGVTIGTIDVGYQFDDVDNEEVPGLNESEDFPAQTATTTAPTALVIESNQLKATVLSNDDNFTYFAALAVPHPVTFVINATWNAGGSPVTRNVTGSGNIVYSESFIGTDTLPYTTFYLGDMTGEITTLPADATINLTLFTLNDQTPLVIGPSVSPLVSSQVWVHVMVQLGATAGTSRYRIRFWKVDDSNNQIPGTSEQYDYFFDNDFQVTTRYFRTSHKYTPAAGAGRYAVTIERLDNSNDGNVVTLMAIHAVNTRTGVVYPDDTIAKVTIKGPNNSNSNREQKYNMLAQRHTISYDRATGQIDYTLRPSRSFADAALHEWIVIGKQDISSIDVATLYAIADSITVPELSYFDYTFSDEKLSLGERIKTICNVARVDGNNIGDVLTFWRDEKVVNPDAVFARSNMFWDEYKVTWTMSLPGGYDGVTLDYVDPLTNKKSYIYLQIDQSGIVEVEDATINALQVSLDGCRNKTQAEDRAWLEARRIMLSRVGMTVKVLESTQVIRGSVVQCPDMYDNKQQSGYITGRSGDVFSTSERIDFSLGDMWVVMTDSLGNYRGRWRAYPVTGKPKAFQAAADAFDLNIYDRTTVQNASRYFIATDTELNATIWRVETAKPNGDDTQTLTLSEYSDSIYP</sequence>
<dbReference type="Proteomes" id="UP000229713">
    <property type="component" value="Unassembled WGS sequence"/>
</dbReference>
<accession>A0A855F3G2</accession>
<feature type="region of interest" description="Disordered" evidence="1">
    <location>
        <begin position="103"/>
        <end position="123"/>
    </location>
</feature>
<proteinExistence type="predicted"/>
<dbReference type="AlphaFoldDB" id="A0A855F3G2"/>